<keyword evidence="2" id="KW-1185">Reference proteome</keyword>
<gene>
    <name evidence="1" type="ORF">BD410DRAFT_57821</name>
</gene>
<evidence type="ECO:0000313" key="1">
    <source>
        <dbReference type="EMBL" id="TDL24711.1"/>
    </source>
</evidence>
<proteinExistence type="predicted"/>
<dbReference type="AlphaFoldDB" id="A0A4Y7QBR3"/>
<sequence>MAGVELYDLKIPETCDPDIERLRQEYRTLSSALAVTSVLDRWDGARCRLEPDDPENLKTKLLNAVTPYMSRNNENVAAVSHASSTPKPELQLDVVILETSKTREKDSDIGHENSAQGIFHQMTGIRPCKTKDVSHWDSVLNGDWHGLIINDNQPQISLGSHLMTLVDYLENIVSLRHDATDNLETSWGLADKFHRYVFATCWPKMWRRIRHPISQGLIYELHDIPDTKIRSLHAS</sequence>
<dbReference type="EMBL" id="ML170165">
    <property type="protein sequence ID" value="TDL24711.1"/>
    <property type="molecule type" value="Genomic_DNA"/>
</dbReference>
<organism evidence="1 2">
    <name type="scientific">Rickenella mellea</name>
    <dbReference type="NCBI Taxonomy" id="50990"/>
    <lineage>
        <taxon>Eukaryota</taxon>
        <taxon>Fungi</taxon>
        <taxon>Dikarya</taxon>
        <taxon>Basidiomycota</taxon>
        <taxon>Agaricomycotina</taxon>
        <taxon>Agaricomycetes</taxon>
        <taxon>Hymenochaetales</taxon>
        <taxon>Rickenellaceae</taxon>
        <taxon>Rickenella</taxon>
    </lineage>
</organism>
<reference evidence="1 2" key="1">
    <citation type="submission" date="2018-06" db="EMBL/GenBank/DDBJ databases">
        <title>A transcriptomic atlas of mushroom development highlights an independent origin of complex multicellularity.</title>
        <authorList>
            <consortium name="DOE Joint Genome Institute"/>
            <person name="Krizsan K."/>
            <person name="Almasi E."/>
            <person name="Merenyi Z."/>
            <person name="Sahu N."/>
            <person name="Viragh M."/>
            <person name="Koszo T."/>
            <person name="Mondo S."/>
            <person name="Kiss B."/>
            <person name="Balint B."/>
            <person name="Kues U."/>
            <person name="Barry K."/>
            <person name="Hegedus J.C."/>
            <person name="Henrissat B."/>
            <person name="Johnson J."/>
            <person name="Lipzen A."/>
            <person name="Ohm R."/>
            <person name="Nagy I."/>
            <person name="Pangilinan J."/>
            <person name="Yan J."/>
            <person name="Xiong Y."/>
            <person name="Grigoriev I.V."/>
            <person name="Hibbett D.S."/>
            <person name="Nagy L.G."/>
        </authorList>
    </citation>
    <scope>NUCLEOTIDE SEQUENCE [LARGE SCALE GENOMIC DNA]</scope>
    <source>
        <strain evidence="1 2">SZMC22713</strain>
    </source>
</reference>
<accession>A0A4Y7QBR3</accession>
<dbReference type="VEuPathDB" id="FungiDB:BD410DRAFT_57821"/>
<protein>
    <submittedName>
        <fullName evidence="1">Uncharacterized protein</fullName>
    </submittedName>
</protein>
<name>A0A4Y7QBR3_9AGAM</name>
<evidence type="ECO:0000313" key="2">
    <source>
        <dbReference type="Proteomes" id="UP000294933"/>
    </source>
</evidence>
<dbReference type="Proteomes" id="UP000294933">
    <property type="component" value="Unassembled WGS sequence"/>
</dbReference>